<sequence>MAVSDIIMTVAQTSVSRVSPADRRGVTLGALTCVFALTGILAPAVTGRLVDAGEAVADGYLGAYGTRRA</sequence>
<dbReference type="InterPro" id="IPR036259">
    <property type="entry name" value="MFS_trans_sf"/>
</dbReference>
<reference evidence="1 2" key="1">
    <citation type="submission" date="2023-08" db="EMBL/GenBank/DDBJ databases">
        <authorList>
            <person name="Sharma P."/>
            <person name="Verma V."/>
            <person name="Mohan M.K."/>
            <person name="Dubey A.K."/>
        </authorList>
    </citation>
    <scope>NUCLEOTIDE SEQUENCE [LARGE SCALE GENOMIC DNA]</scope>
    <source>
        <strain evidence="1 2">ADP4</strain>
    </source>
</reference>
<evidence type="ECO:0008006" key="3">
    <source>
        <dbReference type="Google" id="ProtNLM"/>
    </source>
</evidence>
<dbReference type="RefSeq" id="WP_031008200.1">
    <property type="nucleotide sequence ID" value="NZ_JAVFKM010000021.1"/>
</dbReference>
<dbReference type="Proteomes" id="UP001348265">
    <property type="component" value="Unassembled WGS sequence"/>
</dbReference>
<organism evidence="1 2">
    <name type="scientific">Streptomyces chrestomyceticus</name>
    <dbReference type="NCBI Taxonomy" id="68185"/>
    <lineage>
        <taxon>Bacteria</taxon>
        <taxon>Bacillati</taxon>
        <taxon>Actinomycetota</taxon>
        <taxon>Actinomycetes</taxon>
        <taxon>Kitasatosporales</taxon>
        <taxon>Streptomycetaceae</taxon>
        <taxon>Streptomyces</taxon>
    </lineage>
</organism>
<proteinExistence type="predicted"/>
<dbReference type="EMBL" id="JAVFKM010000021">
    <property type="protein sequence ID" value="MEF3117690.1"/>
    <property type="molecule type" value="Genomic_DNA"/>
</dbReference>
<gene>
    <name evidence="1" type="ORF">RB636_31440</name>
</gene>
<dbReference type="Gene3D" id="1.20.1250.20">
    <property type="entry name" value="MFS general substrate transporter like domains"/>
    <property type="match status" value="1"/>
</dbReference>
<name>A0ABU7X1R3_9ACTN</name>
<accession>A0ABU7X1R3</accession>
<evidence type="ECO:0000313" key="1">
    <source>
        <dbReference type="EMBL" id="MEF3117690.1"/>
    </source>
</evidence>
<dbReference type="SUPFAM" id="SSF103473">
    <property type="entry name" value="MFS general substrate transporter"/>
    <property type="match status" value="1"/>
</dbReference>
<protein>
    <recommendedName>
        <fullName evidence="3">MFS transporter</fullName>
    </recommendedName>
</protein>
<evidence type="ECO:0000313" key="2">
    <source>
        <dbReference type="Proteomes" id="UP001348265"/>
    </source>
</evidence>
<keyword evidence="2" id="KW-1185">Reference proteome</keyword>
<comment type="caution">
    <text evidence="1">The sequence shown here is derived from an EMBL/GenBank/DDBJ whole genome shotgun (WGS) entry which is preliminary data.</text>
</comment>